<dbReference type="Proteomes" id="UP001642464">
    <property type="component" value="Unassembled WGS sequence"/>
</dbReference>
<accession>A0ABP0RER5</accession>
<evidence type="ECO:0000256" key="2">
    <source>
        <dbReference type="ARBA" id="ARBA00022679"/>
    </source>
</evidence>
<reference evidence="4 5" key="1">
    <citation type="submission" date="2024-02" db="EMBL/GenBank/DDBJ databases">
        <authorList>
            <person name="Chen Y."/>
            <person name="Shah S."/>
            <person name="Dougan E. K."/>
            <person name="Thang M."/>
            <person name="Chan C."/>
        </authorList>
    </citation>
    <scope>NUCLEOTIDE SEQUENCE [LARGE SCALE GENOMIC DNA]</scope>
</reference>
<keyword evidence="3" id="KW-0949">S-adenosyl-L-methionine</keyword>
<dbReference type="EMBL" id="CAXAMM010041160">
    <property type="protein sequence ID" value="CAK9097691.1"/>
    <property type="molecule type" value="Genomic_DNA"/>
</dbReference>
<dbReference type="SUPFAM" id="SSF53335">
    <property type="entry name" value="S-adenosyl-L-methionine-dependent methyltransferases"/>
    <property type="match status" value="1"/>
</dbReference>
<evidence type="ECO:0000313" key="4">
    <source>
        <dbReference type="EMBL" id="CAK9097691.1"/>
    </source>
</evidence>
<proteinExistence type="inferred from homology"/>
<dbReference type="Pfam" id="PF00145">
    <property type="entry name" value="DNA_methylase"/>
    <property type="match status" value="1"/>
</dbReference>
<name>A0ABP0RER5_9DINO</name>
<keyword evidence="5" id="KW-1185">Reference proteome</keyword>
<dbReference type="Gene3D" id="3.40.50.150">
    <property type="entry name" value="Vaccinia Virus protein VP39"/>
    <property type="match status" value="1"/>
</dbReference>
<comment type="similarity">
    <text evidence="3">Belongs to the class I-like SAM-binding methyltransferase superfamily. C5-methyltransferase family.</text>
</comment>
<dbReference type="GO" id="GO:0032259">
    <property type="term" value="P:methylation"/>
    <property type="evidence" value="ECO:0007669"/>
    <property type="project" value="UniProtKB-KW"/>
</dbReference>
<dbReference type="PRINTS" id="PR00105">
    <property type="entry name" value="C5METTRFRASE"/>
</dbReference>
<dbReference type="GO" id="GO:0008168">
    <property type="term" value="F:methyltransferase activity"/>
    <property type="evidence" value="ECO:0007669"/>
    <property type="project" value="UniProtKB-KW"/>
</dbReference>
<feature type="active site" evidence="3">
    <location>
        <position position="308"/>
    </location>
</feature>
<organism evidence="4 5">
    <name type="scientific">Durusdinium trenchii</name>
    <dbReference type="NCBI Taxonomy" id="1381693"/>
    <lineage>
        <taxon>Eukaryota</taxon>
        <taxon>Sar</taxon>
        <taxon>Alveolata</taxon>
        <taxon>Dinophyceae</taxon>
        <taxon>Suessiales</taxon>
        <taxon>Symbiodiniaceae</taxon>
        <taxon>Durusdinium</taxon>
    </lineage>
</organism>
<protein>
    <submittedName>
        <fullName evidence="4">Modification methylase FnuDI (M.FnuDI) (Cytosine-specific methyltransferase FnuDI)</fullName>
    </submittedName>
</protein>
<dbReference type="InterPro" id="IPR001525">
    <property type="entry name" value="C5_MeTfrase"/>
</dbReference>
<dbReference type="PROSITE" id="PS51679">
    <property type="entry name" value="SAM_MT_C5"/>
    <property type="match status" value="1"/>
</dbReference>
<evidence type="ECO:0000256" key="3">
    <source>
        <dbReference type="PROSITE-ProRule" id="PRU01016"/>
    </source>
</evidence>
<keyword evidence="2 3" id="KW-0808">Transferase</keyword>
<sequence>MFMIMFAKPFEIHGAHCKSFGFSASQIMPVCDSVDQVSESEMESLAPAPPLVEEPSRRYPAGKWLKCMKVVNWSRCKDLALPSCATVLKFSKSCVRLQPYCTRLAKAKKLNLKVVHKPAKGVSGKRRAPLKSGMFTGQRSFSSWSSIRCFSATVRSSANPSNRGICDLANQIRHSVTYQNACRAAKVSLGQYLALPAAEWFSGLPTNWTSLESKVCKKTFEQMFPHALSKAGKAPCISLFSGCGALELGLSRFIWATEYVEINEFAQLVLRKRMQEGLLHRGRVHSDVTTFQVSEDTEACGVGGGFPCQGISCGGSQMGLNDPRSGLLRAVFKIFAELPPRQRKFIYLENVKSILSKQNDMKDLMYFLIKACCSRGLTLSWTSVALENVGLPAQRRRTFFFAVVKGCRLFQELEFRPINTFFQEPFNPRNSLPLHQWLTVEKPTDQDNERLKILGNVVVPACADLASAILHCVVRQGQDQVYVSL</sequence>
<evidence type="ECO:0000256" key="1">
    <source>
        <dbReference type="ARBA" id="ARBA00022603"/>
    </source>
</evidence>
<keyword evidence="1 3" id="KW-0489">Methyltransferase</keyword>
<gene>
    <name evidence="4" type="ORF">SCF082_LOCUS45826</name>
</gene>
<comment type="caution">
    <text evidence="4">The sequence shown here is derived from an EMBL/GenBank/DDBJ whole genome shotgun (WGS) entry which is preliminary data.</text>
</comment>
<evidence type="ECO:0000313" key="5">
    <source>
        <dbReference type="Proteomes" id="UP001642464"/>
    </source>
</evidence>
<dbReference type="InterPro" id="IPR029063">
    <property type="entry name" value="SAM-dependent_MTases_sf"/>
</dbReference>